<feature type="signal peptide" evidence="1">
    <location>
        <begin position="1"/>
        <end position="20"/>
    </location>
</feature>
<name>A0ABS2D3S8_9SPHN</name>
<gene>
    <name evidence="2" type="ORF">ILT43_04190</name>
</gene>
<evidence type="ECO:0000313" key="2">
    <source>
        <dbReference type="EMBL" id="MBM6575559.1"/>
    </source>
</evidence>
<protein>
    <submittedName>
        <fullName evidence="2">Uncharacterized protein</fullName>
    </submittedName>
</protein>
<dbReference type="RefSeq" id="WP_204195089.1">
    <property type="nucleotide sequence ID" value="NZ_JAFEMC010000001.1"/>
</dbReference>
<proteinExistence type="predicted"/>
<evidence type="ECO:0000313" key="3">
    <source>
        <dbReference type="Proteomes" id="UP000763641"/>
    </source>
</evidence>
<accession>A0ABS2D3S8</accession>
<dbReference type="EMBL" id="JAFEMC010000001">
    <property type="protein sequence ID" value="MBM6575559.1"/>
    <property type="molecule type" value="Genomic_DNA"/>
</dbReference>
<keyword evidence="1" id="KW-0732">Signal</keyword>
<evidence type="ECO:0000256" key="1">
    <source>
        <dbReference type="SAM" id="SignalP"/>
    </source>
</evidence>
<comment type="caution">
    <text evidence="2">The sequence shown here is derived from an EMBL/GenBank/DDBJ whole genome shotgun (WGS) entry which is preliminary data.</text>
</comment>
<organism evidence="2 3">
    <name type="scientific">Sphingomonas longa</name>
    <dbReference type="NCBI Taxonomy" id="2778730"/>
    <lineage>
        <taxon>Bacteria</taxon>
        <taxon>Pseudomonadati</taxon>
        <taxon>Pseudomonadota</taxon>
        <taxon>Alphaproteobacteria</taxon>
        <taxon>Sphingomonadales</taxon>
        <taxon>Sphingomonadaceae</taxon>
        <taxon>Sphingomonas</taxon>
    </lineage>
</organism>
<keyword evidence="3" id="KW-1185">Reference proteome</keyword>
<sequence length="81" mass="8776">MLIAILASAAATMTAQPFPAASTWGATMNQQMLHTALRAPERPVTKGTTYCFLDDVTARGSVRKVCRSRQAWNRLGLDPAI</sequence>
<feature type="chain" id="PRO_5045205022" evidence="1">
    <location>
        <begin position="21"/>
        <end position="81"/>
    </location>
</feature>
<reference evidence="2 3" key="1">
    <citation type="submission" date="2020-12" db="EMBL/GenBank/DDBJ databases">
        <title>Sphingomonas sp.</title>
        <authorList>
            <person name="Kim M.K."/>
        </authorList>
    </citation>
    <scope>NUCLEOTIDE SEQUENCE [LARGE SCALE GENOMIC DNA]</scope>
    <source>
        <strain evidence="2 3">BT552</strain>
    </source>
</reference>
<dbReference type="Proteomes" id="UP000763641">
    <property type="component" value="Unassembled WGS sequence"/>
</dbReference>